<evidence type="ECO:0000313" key="3">
    <source>
        <dbReference type="Proteomes" id="UP000595895"/>
    </source>
</evidence>
<keyword evidence="1" id="KW-0175">Coiled coil</keyword>
<dbReference type="KEGG" id="awe:JG540_04195"/>
<feature type="coiled-coil region" evidence="1">
    <location>
        <begin position="124"/>
        <end position="151"/>
    </location>
</feature>
<dbReference type="AlphaFoldDB" id="A0A7T7S2S1"/>
<dbReference type="SUPFAM" id="SSF51445">
    <property type="entry name" value="(Trans)glycosidases"/>
    <property type="match status" value="1"/>
</dbReference>
<reference evidence="2 3" key="1">
    <citation type="submission" date="2020-12" db="EMBL/GenBank/DDBJ databases">
        <authorList>
            <person name="Zhou J."/>
        </authorList>
    </citation>
    <scope>NUCLEOTIDE SEQUENCE [LARGE SCALE GENOMIC DNA]</scope>
    <source>
        <strain evidence="2 3">CCUG 61299</strain>
    </source>
</reference>
<keyword evidence="3" id="KW-1185">Reference proteome</keyword>
<dbReference type="InterPro" id="IPR017853">
    <property type="entry name" value="GH"/>
</dbReference>
<dbReference type="Proteomes" id="UP000595895">
    <property type="component" value="Chromosome"/>
</dbReference>
<name>A0A7T7S2S1_9ACTO</name>
<sequence length="476" mass="50224">MPGLLSSCSRDSGQPGGQVLLDVADASGRLLDLSQMRALQSNGAGEQGLDDQLLDARTLEVVAHAPLHADEGPAGATAALRLPAGRACTLSLSWPTSHGYSTLLADLPGPGRYSLTELAALGLHHRQEERLNELEQAAAQEAANVQALRQTTGAALEACAVAAGPAARARLGNAALEAAAQAQLELDGACTVLTPADAYLGVTLTRPPTPAEMTALSALSQSRRLAARLVVEDHEDAQEVSRWREVISELQQAGASALVQVCDSQTVAGLDDRAWRRRLQVLVQELGAADAWETGNELGGDWAGPQAVQRALETARLLSTQSHTSQATRVLTLYYQLGQDTAERSVISWARTQVGAELRALTDVVGLSVYPQWHPLGVSANRVLDALATAFPGKRLAVTELGYGAQDLSAGPWWFGSPTDLVRARSTVAAHLTSVALGRADAWGAPFWWYYLEDELPGAPGGPVSSVLRSVAEASR</sequence>
<proteinExistence type="predicted"/>
<accession>A0A7T7S2S1</accession>
<dbReference type="EMBL" id="CP066802">
    <property type="protein sequence ID" value="QQM68326.1"/>
    <property type="molecule type" value="Genomic_DNA"/>
</dbReference>
<dbReference type="Gene3D" id="3.20.20.80">
    <property type="entry name" value="Glycosidases"/>
    <property type="match status" value="1"/>
</dbReference>
<organism evidence="2 3">
    <name type="scientific">Actinomyces weissii</name>
    <dbReference type="NCBI Taxonomy" id="675090"/>
    <lineage>
        <taxon>Bacteria</taxon>
        <taxon>Bacillati</taxon>
        <taxon>Actinomycetota</taxon>
        <taxon>Actinomycetes</taxon>
        <taxon>Actinomycetales</taxon>
        <taxon>Actinomycetaceae</taxon>
        <taxon>Actinomyces</taxon>
    </lineage>
</organism>
<evidence type="ECO:0000313" key="2">
    <source>
        <dbReference type="EMBL" id="QQM68326.1"/>
    </source>
</evidence>
<evidence type="ECO:0000256" key="1">
    <source>
        <dbReference type="SAM" id="Coils"/>
    </source>
</evidence>
<protein>
    <submittedName>
        <fullName evidence="2">Tat pathway signal sequence</fullName>
    </submittedName>
</protein>
<gene>
    <name evidence="2" type="ORF">JG540_04195</name>
</gene>